<gene>
    <name evidence="1" type="ORF">NCTC4524_00623</name>
</gene>
<dbReference type="EMBL" id="UGQQ01000001">
    <property type="protein sequence ID" value="STZ53010.1"/>
    <property type="molecule type" value="Genomic_DNA"/>
</dbReference>
<evidence type="ECO:0000313" key="1">
    <source>
        <dbReference type="EMBL" id="STZ53010.1"/>
    </source>
</evidence>
<proteinExistence type="predicted"/>
<evidence type="ECO:0000313" key="2">
    <source>
        <dbReference type="Proteomes" id="UP000254945"/>
    </source>
</evidence>
<dbReference type="AlphaFoldDB" id="A0A378SX90"/>
<dbReference type="Proteomes" id="UP000254945">
    <property type="component" value="Unassembled WGS sequence"/>
</dbReference>
<organism evidence="1 2">
    <name type="scientific">Mycolicibacterium senegalense</name>
    <dbReference type="NCBI Taxonomy" id="1796"/>
    <lineage>
        <taxon>Bacteria</taxon>
        <taxon>Bacillati</taxon>
        <taxon>Actinomycetota</taxon>
        <taxon>Actinomycetes</taxon>
        <taxon>Mycobacteriales</taxon>
        <taxon>Mycobacteriaceae</taxon>
        <taxon>Mycolicibacterium</taxon>
    </lineage>
</organism>
<sequence length="207" mass="21361">MLGACSSSLFLNCSNDIHRPAIEFDLSSSESGGTSCAASIPTFLPSMCARTSGGSFGLTVEALVIRSAGSRSPRKASTSRVSCTCLVTASALCCGRSNATISAGSAVWSSPVVTPFAAITRGTALPGRVEKTNVCICMLTAGEKNTVEAICCCSVIQRPYDAAPTCFDCPENLDHLGDTPGRCRVAVALLSRNSDSGRRPSPGNGRK</sequence>
<protein>
    <submittedName>
        <fullName evidence="1">Uncharacterized protein</fullName>
    </submittedName>
</protein>
<name>A0A378SX90_9MYCO</name>
<accession>A0A378SX90</accession>
<reference evidence="1 2" key="1">
    <citation type="submission" date="2018-06" db="EMBL/GenBank/DDBJ databases">
        <authorList>
            <consortium name="Pathogen Informatics"/>
            <person name="Doyle S."/>
        </authorList>
    </citation>
    <scope>NUCLEOTIDE SEQUENCE [LARGE SCALE GENOMIC DNA]</scope>
    <source>
        <strain evidence="1 2">NCTC4524</strain>
    </source>
</reference>